<reference evidence="1" key="1">
    <citation type="submission" date="2022-12" db="EMBL/GenBank/DDBJ databases">
        <title>Genome Sequence of Lasiodiplodia mahajangana.</title>
        <authorList>
            <person name="Buettner E."/>
        </authorList>
    </citation>
    <scope>NUCLEOTIDE SEQUENCE</scope>
    <source>
        <strain evidence="1">VT137</strain>
    </source>
</reference>
<proteinExistence type="predicted"/>
<organism evidence="1 2">
    <name type="scientific">Lasiodiplodia mahajangana</name>
    <dbReference type="NCBI Taxonomy" id="1108764"/>
    <lineage>
        <taxon>Eukaryota</taxon>
        <taxon>Fungi</taxon>
        <taxon>Dikarya</taxon>
        <taxon>Ascomycota</taxon>
        <taxon>Pezizomycotina</taxon>
        <taxon>Dothideomycetes</taxon>
        <taxon>Dothideomycetes incertae sedis</taxon>
        <taxon>Botryosphaeriales</taxon>
        <taxon>Botryosphaeriaceae</taxon>
        <taxon>Lasiodiplodia</taxon>
    </lineage>
</organism>
<evidence type="ECO:0000313" key="1">
    <source>
        <dbReference type="EMBL" id="KAJ8133324.1"/>
    </source>
</evidence>
<gene>
    <name evidence="1" type="ORF">O1611_g292</name>
</gene>
<evidence type="ECO:0000313" key="2">
    <source>
        <dbReference type="Proteomes" id="UP001153332"/>
    </source>
</evidence>
<dbReference type="Proteomes" id="UP001153332">
    <property type="component" value="Unassembled WGS sequence"/>
</dbReference>
<sequence>MPQSIVIVGGSLAGLIHGLQHKRRGNNVTILEQESGERHSHYAGIGFADNAKEFLRKYDLTGLTPAYASQSRRWAYYTRANVMNSKGSNHLTSWGLLMSILRANFDGLASVACPKPPPPAEGDGNANYLSGKRVTALSYTEENVRVHYVDSTGKEETVLADLVIGADGINSTVRRLVNAPVLTQYSGYVAWRGTIPEKSVSKETVEYLSDNLSLQFSKSTYMLCYVIPTDTGNFERGERLLNWVWYTNVRDESPQMKKLFTDCTGHQHRSTVPRGLVRPEVWEEYRSDILPRISGPFRELLEKTPNPFVTKIRDAVCTTAAFHGGRVVLVGDAFTTLRPHVGAATEQAAFHSNTLEAVYRGEKTSDEWSHDVRRFAEKIIYINRVIAELGTGTMFSLIKSIFFYCFDAKQLPALAIRPRKSRLAAIGSHI</sequence>
<dbReference type="EMBL" id="JAPUUL010000022">
    <property type="protein sequence ID" value="KAJ8133324.1"/>
    <property type="molecule type" value="Genomic_DNA"/>
</dbReference>
<accession>A0ACC2K0R4</accession>
<comment type="caution">
    <text evidence="1">The sequence shown here is derived from an EMBL/GenBank/DDBJ whole genome shotgun (WGS) entry which is preliminary data.</text>
</comment>
<keyword evidence="2" id="KW-1185">Reference proteome</keyword>
<protein>
    <submittedName>
        <fullName evidence="1">Uncharacterized protein</fullName>
    </submittedName>
</protein>
<name>A0ACC2K0R4_9PEZI</name>